<feature type="compositionally biased region" description="Polar residues" evidence="1">
    <location>
        <begin position="53"/>
        <end position="63"/>
    </location>
</feature>
<gene>
    <name evidence="2" type="ORF">PIB30_113739</name>
</gene>
<keyword evidence="3" id="KW-1185">Reference proteome</keyword>
<evidence type="ECO:0000313" key="2">
    <source>
        <dbReference type="EMBL" id="MED6166887.1"/>
    </source>
</evidence>
<comment type="caution">
    <text evidence="2">The sequence shown here is derived from an EMBL/GenBank/DDBJ whole genome shotgun (WGS) entry which is preliminary data.</text>
</comment>
<organism evidence="2 3">
    <name type="scientific">Stylosanthes scabra</name>
    <dbReference type="NCBI Taxonomy" id="79078"/>
    <lineage>
        <taxon>Eukaryota</taxon>
        <taxon>Viridiplantae</taxon>
        <taxon>Streptophyta</taxon>
        <taxon>Embryophyta</taxon>
        <taxon>Tracheophyta</taxon>
        <taxon>Spermatophyta</taxon>
        <taxon>Magnoliopsida</taxon>
        <taxon>eudicotyledons</taxon>
        <taxon>Gunneridae</taxon>
        <taxon>Pentapetalae</taxon>
        <taxon>rosids</taxon>
        <taxon>fabids</taxon>
        <taxon>Fabales</taxon>
        <taxon>Fabaceae</taxon>
        <taxon>Papilionoideae</taxon>
        <taxon>50 kb inversion clade</taxon>
        <taxon>dalbergioids sensu lato</taxon>
        <taxon>Dalbergieae</taxon>
        <taxon>Pterocarpus clade</taxon>
        <taxon>Stylosanthes</taxon>
    </lineage>
</organism>
<feature type="non-terminal residue" evidence="2">
    <location>
        <position position="69"/>
    </location>
</feature>
<protein>
    <submittedName>
        <fullName evidence="2">Uncharacterized protein</fullName>
    </submittedName>
</protein>
<name>A0ABU6V1V6_9FABA</name>
<dbReference type="Proteomes" id="UP001341840">
    <property type="component" value="Unassembled WGS sequence"/>
</dbReference>
<proteinExistence type="predicted"/>
<feature type="region of interest" description="Disordered" evidence="1">
    <location>
        <begin position="38"/>
        <end position="69"/>
    </location>
</feature>
<evidence type="ECO:0000256" key="1">
    <source>
        <dbReference type="SAM" id="MobiDB-lite"/>
    </source>
</evidence>
<sequence>MDKTEALPTGLKETQKKERVSFRDKVIGGSAARFAESAGSLEGDKLGKVSGKQGDSNKPSVTFTDEARA</sequence>
<reference evidence="2 3" key="1">
    <citation type="journal article" date="2023" name="Plants (Basel)">
        <title>Bridging the Gap: Combining Genomics and Transcriptomics Approaches to Understand Stylosanthes scabra, an Orphan Legume from the Brazilian Caatinga.</title>
        <authorList>
            <person name="Ferreira-Neto J.R.C."/>
            <person name="da Silva M.D."/>
            <person name="Binneck E."/>
            <person name="de Melo N.F."/>
            <person name="da Silva R.H."/>
            <person name="de Melo A.L.T.M."/>
            <person name="Pandolfi V."/>
            <person name="Bustamante F.O."/>
            <person name="Brasileiro-Vidal A.C."/>
            <person name="Benko-Iseppon A.M."/>
        </authorList>
    </citation>
    <scope>NUCLEOTIDE SEQUENCE [LARGE SCALE GENOMIC DNA]</scope>
    <source>
        <tissue evidence="2">Leaves</tissue>
    </source>
</reference>
<evidence type="ECO:0000313" key="3">
    <source>
        <dbReference type="Proteomes" id="UP001341840"/>
    </source>
</evidence>
<accession>A0ABU6V1V6</accession>
<dbReference type="EMBL" id="JASCZI010130394">
    <property type="protein sequence ID" value="MED6166887.1"/>
    <property type="molecule type" value="Genomic_DNA"/>
</dbReference>